<dbReference type="InterPro" id="IPR001881">
    <property type="entry name" value="EGF-like_Ca-bd_dom"/>
</dbReference>
<dbReference type="PROSITE" id="PS00108">
    <property type="entry name" value="PROTEIN_KINASE_ST"/>
    <property type="match status" value="1"/>
</dbReference>
<feature type="domain" description="EGF-like" evidence="14">
    <location>
        <begin position="1447"/>
        <end position="1489"/>
    </location>
</feature>
<dbReference type="Gramene" id="OMERI01G14140.1">
    <property type="protein sequence ID" value="OMERI01G14140.1"/>
    <property type="gene ID" value="OMERI01G14140"/>
</dbReference>
<dbReference type="PROSITE" id="PS50026">
    <property type="entry name" value="EGF_3"/>
    <property type="match status" value="1"/>
</dbReference>
<dbReference type="FunFam" id="3.30.200.20:FF:000459">
    <property type="entry name" value="Wall-associated receptor kinase-like 8"/>
    <property type="match status" value="1"/>
</dbReference>
<comment type="caution">
    <text evidence="9">Lacks conserved residue(s) required for the propagation of feature annotation.</text>
</comment>
<comment type="subcellular location">
    <subcellularLocation>
        <location evidence="1">Membrane</location>
        <topology evidence="1">Single-pass membrane protein</topology>
    </subcellularLocation>
</comment>
<dbReference type="FunFam" id="1.10.510.10:FF:000084">
    <property type="entry name" value="Wall-associated receptor kinase 2"/>
    <property type="match status" value="1"/>
</dbReference>
<keyword evidence="5 10" id="KW-0547">Nucleotide-binding</keyword>
<evidence type="ECO:0000256" key="1">
    <source>
        <dbReference type="ARBA" id="ARBA00004167"/>
    </source>
</evidence>
<dbReference type="InterPro" id="IPR000152">
    <property type="entry name" value="EGF-type_Asp/Asn_hydroxyl_site"/>
</dbReference>
<dbReference type="eggNOG" id="KOG2020">
    <property type="taxonomic scope" value="Eukaryota"/>
</dbReference>
<dbReference type="GO" id="GO:0005737">
    <property type="term" value="C:cytoplasm"/>
    <property type="evidence" value="ECO:0007669"/>
    <property type="project" value="TreeGrafter"/>
</dbReference>
<dbReference type="CDD" id="cd00054">
    <property type="entry name" value="EGF_CA"/>
    <property type="match status" value="1"/>
</dbReference>
<dbReference type="GO" id="GO:0006611">
    <property type="term" value="P:protein export from nucleus"/>
    <property type="evidence" value="ECO:0007669"/>
    <property type="project" value="InterPro"/>
</dbReference>
<dbReference type="Pfam" id="PF07645">
    <property type="entry name" value="EGF_CA"/>
    <property type="match status" value="1"/>
</dbReference>
<dbReference type="GO" id="GO:0006405">
    <property type="term" value="P:RNA export from nucleus"/>
    <property type="evidence" value="ECO:0007669"/>
    <property type="project" value="TreeGrafter"/>
</dbReference>
<dbReference type="InterPro" id="IPR025287">
    <property type="entry name" value="WAK_GUB"/>
</dbReference>
<keyword evidence="8" id="KW-1015">Disulfide bond</keyword>
<dbReference type="InterPro" id="IPR008271">
    <property type="entry name" value="Ser/Thr_kinase_AS"/>
</dbReference>
<dbReference type="GO" id="GO:0016020">
    <property type="term" value="C:membrane"/>
    <property type="evidence" value="ECO:0007669"/>
    <property type="project" value="UniProtKB-SubCell"/>
</dbReference>
<dbReference type="Pfam" id="PF13947">
    <property type="entry name" value="GUB_WAK_bind"/>
    <property type="match status" value="1"/>
</dbReference>
<dbReference type="Gene3D" id="1.25.10.10">
    <property type="entry name" value="Leucine-rich Repeat Variant"/>
    <property type="match status" value="1"/>
</dbReference>
<dbReference type="GO" id="GO:0003723">
    <property type="term" value="F:RNA binding"/>
    <property type="evidence" value="ECO:0007669"/>
    <property type="project" value="TreeGrafter"/>
</dbReference>
<dbReference type="InterPro" id="IPR045065">
    <property type="entry name" value="XPO1/5"/>
</dbReference>
<evidence type="ECO:0000256" key="6">
    <source>
        <dbReference type="ARBA" id="ARBA00022777"/>
    </source>
</evidence>
<dbReference type="Gene3D" id="1.10.510.10">
    <property type="entry name" value="Transferase(Phosphotransferase) domain 1"/>
    <property type="match status" value="1"/>
</dbReference>
<sequence length="2012" mass="222441">MAADPAAASAVAAISAVMDWRSSPDARSAAFAYLESVKTGDVRALANTSFLLVRKDQSSEVRLHGFKMLQHLVRLRWEELSVAERNEFANLTVNLIPEVVGPHEEWALKSQTAALVAEVVRREGVALWNSLLPSIVSLSNNGPIEAELVAMILRWLPEDITVHNEDLEGDRRRALLRGLTESLPQILPLLYSLLEKHFVAALSAHTNQQMELAKQHVGTITAVLNAANAYAEWAPVTDLGKYGLIHGKRPLDVAIVEYDAAMSNIFQLLMNIAQDFLVRSKMQPNAIDDNEYEFAMCICETMVALGSSNMQCILADVPRTLHFLQQMLEYYQHYKITLHFQSLLFWLVVLREPSKAKSVARVSSDTPAAGNSASTGGGSTEREKKGVSVLITDEMYSTILDVTFKRMLKKSASASSGLLELWSEELEGKSDFCNYRAKLLDLIKVIASQRPGITATSIVQRINIVFGDANEATKSSEDLDAMEGAQLGLEAVVSAIFDGSSDYSKIDQDTKFQIHMIFEGLLQQLLSLNWSQPNLAVIHGHYLDSLGPFLRHYPDAVACIVNKLFEILTSLPITIQDPSNNFRQARLQICSSFIRISRAADKALLPHMKNIADTMAYLQGEGRLLRAEHNHLCEAFLVMASSAGIQQQQEVLAWLLEPINKMWTQVEWQNAYLSDPSGLTHMFADSQFMWSIYHNITLFEKALKRGGSKKSAAAPQALATTVVTGNLHPMCSHLPWILPPVLRLLRCIHMLWAEPFSQSLAGEVKAAKSMTVAEQTSLLGETNKLTKGQVTSADGLLDVQREGESKENTIRNWLRGIRDSGYNVIGLSASLGDPFFRCIEGSSITPALMDNVQAMEFRHLRQLIHLVIIPLVKYCPPELWQMWISNLLQPLFVHCQQALDFSWSSLLREGRAKVPDNFGNLSGSDLKVEVMEEKLLRDLTREVCSVLWVLASPGLNSGLPSLEQLGPANRINSSLKDLESFASSSITGFLMLNVSTAVPALRITVEVFSWTDSEAVTKIIPFCGALIHLAVATNRAELSQFVAKDLFSSILQGLSVELNSITSSELVGLCREIYAYLSDRDPAPRQVLLSLPYMKQEDLLAFDESLSKTASPKDQKLLMRSLLLLASGNKLRALVGQKATNSTTRREEEDKKATIANMPKSRVDMASAILLSIAIMAQLSSISAQPAPGCQSHCGDMEIPYPFGIGTECAIEPGFVIYCNKTADESMKPFLINVEVLNISLLHGQTRALNPLSTYCYNDVTKSMESSQWSLDFSTWPYRFSNLHNKFVVIGCNTLSYIYNGEYTTACASVCAKDPTNGSCDGVGCCQNNIAKGLNSYNVTFYTVYNDSSNLQPNPCSYAALVETDTFMFKTEYVTTMKFNETYNGQQPVVLDWAIGNVGCNVANKTSSSACRSKHSECVDSINGPGYLCNCTLGYHGNPYITDGCKDVNECEQNQSPCPKGATCHNTEGWYHCSCPVGRKLAKETNICNPDISLIIGVSIGSIVLVIIIFFVRIIFERRKLTDVKKKYIEEHGGLLLFQKMKSDQGLAFKVFTQAELEQATNKFEKSQILGHGGHGTVYKGITKDNITVAIKKCALIDDRHKKEFGKEMLILSQINHKNIVKLLGCCLEVDVPMLVYEFIPNGTLFDLIHGKNRTLYIPFSSLLRIVNEAAEGLAFLHSYANPPILHGDVKTSNILLDENYMAKVSDFGASILAPNDEAQFVTMVQGTCGYLDPEYLQTCQLTEKSDVYSFGVVILEILTGQMPLKLEGSELQKSLSSSFLLAMKENNLQAMLDSQIKGHESMELLSGLAELAKQCLDMCSENRPSMKDVAEELSRLRKLSKHPWIQRDTETEGYLSGPSTSNFEIEQSTEYTRKDEQMPINPSTSGQTISPQEGNVTAPPPFARSSPRSLRLSPSAIGNRAVVVVCPVQSAEDGGVDHREAGAEAPTGDRVLPRRRAWLISALPLPGCPKVLIVLGLERPNFIFKCTLVPLSPIICFYSCPLKLLKLGLYY</sequence>
<dbReference type="HOGENOM" id="CLU_001746_0_0_1"/>
<evidence type="ECO:0000256" key="2">
    <source>
        <dbReference type="ARBA" id="ARBA00022536"/>
    </source>
</evidence>
<dbReference type="SMART" id="SM00179">
    <property type="entry name" value="EGF_CA"/>
    <property type="match status" value="1"/>
</dbReference>
<dbReference type="GO" id="GO:0042565">
    <property type="term" value="C:RNA nuclear export complex"/>
    <property type="evidence" value="ECO:0007669"/>
    <property type="project" value="TreeGrafter"/>
</dbReference>
<evidence type="ECO:0008006" key="17">
    <source>
        <dbReference type="Google" id="ProtNLM"/>
    </source>
</evidence>
<dbReference type="Pfam" id="PF00069">
    <property type="entry name" value="Pkinase"/>
    <property type="match status" value="1"/>
</dbReference>
<feature type="compositionally biased region" description="Polar residues" evidence="11">
    <location>
        <begin position="1881"/>
        <end position="1896"/>
    </location>
</feature>
<feature type="domain" description="Protein kinase" evidence="13">
    <location>
        <begin position="1564"/>
        <end position="1846"/>
    </location>
</feature>
<evidence type="ECO:0000256" key="9">
    <source>
        <dbReference type="PROSITE-ProRule" id="PRU00076"/>
    </source>
</evidence>
<feature type="binding site" evidence="10">
    <location>
        <position position="1593"/>
    </location>
    <ligand>
        <name>ATP</name>
        <dbReference type="ChEBI" id="CHEBI:30616"/>
    </ligand>
</feature>
<dbReference type="GO" id="GO:0004672">
    <property type="term" value="F:protein kinase activity"/>
    <property type="evidence" value="ECO:0007669"/>
    <property type="project" value="InterPro"/>
</dbReference>
<proteinExistence type="predicted"/>
<evidence type="ECO:0000259" key="13">
    <source>
        <dbReference type="PROSITE" id="PS50011"/>
    </source>
</evidence>
<dbReference type="InterPro" id="IPR049883">
    <property type="entry name" value="NOTCH1_EGF-like"/>
</dbReference>
<dbReference type="InterPro" id="IPR000719">
    <property type="entry name" value="Prot_kinase_dom"/>
</dbReference>
<feature type="transmembrane region" description="Helical" evidence="12">
    <location>
        <begin position="1492"/>
        <end position="1516"/>
    </location>
</feature>
<keyword evidence="6" id="KW-0418">Kinase</keyword>
<dbReference type="GO" id="GO:0005524">
    <property type="term" value="F:ATP binding"/>
    <property type="evidence" value="ECO:0007669"/>
    <property type="project" value="UniProtKB-UniRule"/>
</dbReference>
<protein>
    <recommendedName>
        <fullName evidence="17">Protein kinase domain-containing protein</fullName>
    </recommendedName>
</protein>
<evidence type="ECO:0000256" key="4">
    <source>
        <dbReference type="ARBA" id="ARBA00022729"/>
    </source>
</evidence>
<evidence type="ECO:0000256" key="12">
    <source>
        <dbReference type="SAM" id="Phobius"/>
    </source>
</evidence>
<evidence type="ECO:0000256" key="8">
    <source>
        <dbReference type="ARBA" id="ARBA00023157"/>
    </source>
</evidence>
<reference evidence="15" key="2">
    <citation type="submission" date="2018-05" db="EMBL/GenBank/DDBJ databases">
        <title>OmerRS3 (Oryza meridionalis Reference Sequence Version 3).</title>
        <authorList>
            <person name="Zhang J."/>
            <person name="Kudrna D."/>
            <person name="Lee S."/>
            <person name="Talag J."/>
            <person name="Welchert J."/>
            <person name="Wing R.A."/>
        </authorList>
    </citation>
    <scope>NUCLEOTIDE SEQUENCE [LARGE SCALE GENOMIC DNA]</scope>
    <source>
        <strain evidence="15">cv. OR44</strain>
    </source>
</reference>
<dbReference type="PANTHER" id="PTHR11223">
    <property type="entry name" value="EXPORTIN 1/5"/>
    <property type="match status" value="1"/>
</dbReference>
<feature type="region of interest" description="Disordered" evidence="11">
    <location>
        <begin position="361"/>
        <end position="381"/>
    </location>
</feature>
<dbReference type="GO" id="GO:0005634">
    <property type="term" value="C:nucleus"/>
    <property type="evidence" value="ECO:0007669"/>
    <property type="project" value="TreeGrafter"/>
</dbReference>
<evidence type="ECO:0000259" key="14">
    <source>
        <dbReference type="PROSITE" id="PS50026"/>
    </source>
</evidence>
<organism evidence="15">
    <name type="scientific">Oryza meridionalis</name>
    <dbReference type="NCBI Taxonomy" id="40149"/>
    <lineage>
        <taxon>Eukaryota</taxon>
        <taxon>Viridiplantae</taxon>
        <taxon>Streptophyta</taxon>
        <taxon>Embryophyta</taxon>
        <taxon>Tracheophyta</taxon>
        <taxon>Spermatophyta</taxon>
        <taxon>Magnoliopsida</taxon>
        <taxon>Liliopsida</taxon>
        <taxon>Poales</taxon>
        <taxon>Poaceae</taxon>
        <taxon>BOP clade</taxon>
        <taxon>Oryzoideae</taxon>
        <taxon>Oryzeae</taxon>
        <taxon>Oryzinae</taxon>
        <taxon>Oryza</taxon>
    </lineage>
</organism>
<evidence type="ECO:0000256" key="3">
    <source>
        <dbReference type="ARBA" id="ARBA00022679"/>
    </source>
</evidence>
<keyword evidence="16" id="KW-1185">Reference proteome</keyword>
<dbReference type="Gene3D" id="2.10.25.10">
    <property type="entry name" value="Laminin"/>
    <property type="match status" value="1"/>
</dbReference>
<dbReference type="SMART" id="SM00220">
    <property type="entry name" value="S_TKc"/>
    <property type="match status" value="1"/>
</dbReference>
<dbReference type="SUPFAM" id="SSF48371">
    <property type="entry name" value="ARM repeat"/>
    <property type="match status" value="1"/>
</dbReference>
<dbReference type="PROSITE" id="PS00010">
    <property type="entry name" value="ASX_HYDROXYL"/>
    <property type="match status" value="1"/>
</dbReference>
<dbReference type="Gene3D" id="3.30.200.20">
    <property type="entry name" value="Phosphorylase Kinase, domain 1"/>
    <property type="match status" value="1"/>
</dbReference>
<feature type="region of interest" description="Disordered" evidence="11">
    <location>
        <begin position="1871"/>
        <end position="1912"/>
    </location>
</feature>
<dbReference type="SUPFAM" id="SSF57196">
    <property type="entry name" value="EGF/Laminin"/>
    <property type="match status" value="1"/>
</dbReference>
<dbReference type="InterPro" id="IPR017441">
    <property type="entry name" value="Protein_kinase_ATP_BS"/>
</dbReference>
<reference evidence="15" key="1">
    <citation type="submission" date="2015-04" db="UniProtKB">
        <authorList>
            <consortium name="EnsemblPlants"/>
        </authorList>
    </citation>
    <scope>IDENTIFICATION</scope>
</reference>
<keyword evidence="7 10" id="KW-0067">ATP-binding</keyword>
<evidence type="ECO:0000256" key="5">
    <source>
        <dbReference type="ARBA" id="ARBA00022741"/>
    </source>
</evidence>
<dbReference type="FunFam" id="2.10.25.10:FF:000563">
    <property type="entry name" value="Wall-associated receptor kinase-like 8"/>
    <property type="match status" value="1"/>
</dbReference>
<evidence type="ECO:0000256" key="11">
    <source>
        <dbReference type="SAM" id="MobiDB-lite"/>
    </source>
</evidence>
<evidence type="ECO:0000256" key="7">
    <source>
        <dbReference type="ARBA" id="ARBA00022840"/>
    </source>
</evidence>
<dbReference type="SUPFAM" id="SSF56112">
    <property type="entry name" value="Protein kinase-like (PK-like)"/>
    <property type="match status" value="1"/>
</dbReference>
<evidence type="ECO:0000313" key="16">
    <source>
        <dbReference type="Proteomes" id="UP000008021"/>
    </source>
</evidence>
<keyword evidence="4" id="KW-0732">Signal</keyword>
<keyword evidence="12" id="KW-1133">Transmembrane helix</keyword>
<accession>A0A0E0C1W6</accession>
<dbReference type="GO" id="GO:0005509">
    <property type="term" value="F:calcium ion binding"/>
    <property type="evidence" value="ECO:0007669"/>
    <property type="project" value="InterPro"/>
</dbReference>
<dbReference type="InterPro" id="IPR045478">
    <property type="entry name" value="Exportin-5_C"/>
</dbReference>
<keyword evidence="2 9" id="KW-0245">EGF-like domain</keyword>
<dbReference type="PANTHER" id="PTHR11223:SF3">
    <property type="entry name" value="EXPORTIN-5"/>
    <property type="match status" value="1"/>
</dbReference>
<dbReference type="Proteomes" id="UP000008021">
    <property type="component" value="Chromosome 1"/>
</dbReference>
<name>A0A0E0C1W6_9ORYZ</name>
<dbReference type="STRING" id="40149.A0A0E0C1W6"/>
<dbReference type="InterPro" id="IPR018097">
    <property type="entry name" value="EGF_Ca-bd_CS"/>
</dbReference>
<dbReference type="GO" id="GO:0005049">
    <property type="term" value="F:nuclear export signal receptor activity"/>
    <property type="evidence" value="ECO:0007669"/>
    <property type="project" value="InterPro"/>
</dbReference>
<dbReference type="Pfam" id="PF19273">
    <property type="entry name" value="Exportin-5"/>
    <property type="match status" value="1"/>
</dbReference>
<keyword evidence="12" id="KW-0812">Transmembrane</keyword>
<dbReference type="InterPro" id="IPR011009">
    <property type="entry name" value="Kinase-like_dom_sf"/>
</dbReference>
<dbReference type="InterPro" id="IPR016024">
    <property type="entry name" value="ARM-type_fold"/>
</dbReference>
<dbReference type="SMART" id="SM00181">
    <property type="entry name" value="EGF"/>
    <property type="match status" value="2"/>
</dbReference>
<evidence type="ECO:0000313" key="15">
    <source>
        <dbReference type="EnsemblPlants" id="OMERI01G14140.1"/>
    </source>
</evidence>
<dbReference type="Pfam" id="PF08389">
    <property type="entry name" value="Xpo1"/>
    <property type="match status" value="1"/>
</dbReference>
<dbReference type="InterPro" id="IPR011989">
    <property type="entry name" value="ARM-like"/>
</dbReference>
<dbReference type="GO" id="GO:0030247">
    <property type="term" value="F:polysaccharide binding"/>
    <property type="evidence" value="ECO:0007669"/>
    <property type="project" value="InterPro"/>
</dbReference>
<keyword evidence="3" id="KW-0808">Transferase</keyword>
<dbReference type="PROSITE" id="PS00107">
    <property type="entry name" value="PROTEIN_KINASE_ATP"/>
    <property type="match status" value="1"/>
</dbReference>
<dbReference type="InterPro" id="IPR000742">
    <property type="entry name" value="EGF"/>
</dbReference>
<keyword evidence="12" id="KW-0472">Membrane</keyword>
<dbReference type="PROSITE" id="PS01187">
    <property type="entry name" value="EGF_CA"/>
    <property type="match status" value="1"/>
</dbReference>
<evidence type="ECO:0000256" key="10">
    <source>
        <dbReference type="PROSITE-ProRule" id="PRU10141"/>
    </source>
</evidence>
<dbReference type="PROSITE" id="PS50011">
    <property type="entry name" value="PROTEIN_KINASE_DOM"/>
    <property type="match status" value="1"/>
</dbReference>
<dbReference type="InterPro" id="IPR013598">
    <property type="entry name" value="Exportin-1/Importin-b-like"/>
</dbReference>
<dbReference type="EnsemblPlants" id="OMERI01G14140.1">
    <property type="protein sequence ID" value="OMERI01G14140.1"/>
    <property type="gene ID" value="OMERI01G14140"/>
</dbReference>